<comment type="caution">
    <text evidence="17">The sequence shown here is derived from an EMBL/GenBank/DDBJ whole genome shotgun (WGS) entry which is preliminary data.</text>
</comment>
<evidence type="ECO:0000256" key="6">
    <source>
        <dbReference type="ARBA" id="ARBA00022839"/>
    </source>
</evidence>
<evidence type="ECO:0000256" key="14">
    <source>
        <dbReference type="PROSITE-ProRule" id="PRU00560"/>
    </source>
</evidence>
<dbReference type="EC" id="3.1.-.-" evidence="13"/>
<dbReference type="InterPro" id="IPR038726">
    <property type="entry name" value="PDDEXK_AddAB-type"/>
</dbReference>
<evidence type="ECO:0000259" key="16">
    <source>
        <dbReference type="PROSITE" id="PS51217"/>
    </source>
</evidence>
<accession>A0ABP7VI61</accession>
<dbReference type="PROSITE" id="PS51217">
    <property type="entry name" value="UVRD_HELICASE_CTER"/>
    <property type="match status" value="1"/>
</dbReference>
<dbReference type="InterPro" id="IPR000212">
    <property type="entry name" value="DNA_helicase_UvrD/REP"/>
</dbReference>
<dbReference type="Proteomes" id="UP001501734">
    <property type="component" value="Unassembled WGS sequence"/>
</dbReference>
<dbReference type="InterPro" id="IPR011604">
    <property type="entry name" value="PDDEXK-like_dom_sf"/>
</dbReference>
<evidence type="ECO:0000259" key="15">
    <source>
        <dbReference type="PROSITE" id="PS51198"/>
    </source>
</evidence>
<dbReference type="InterPro" id="IPR027417">
    <property type="entry name" value="P-loop_NTPase"/>
</dbReference>
<dbReference type="InterPro" id="IPR014016">
    <property type="entry name" value="UvrD-like_ATP-bd"/>
</dbReference>
<reference evidence="18" key="1">
    <citation type="journal article" date="2019" name="Int. J. Syst. Evol. Microbiol.">
        <title>The Global Catalogue of Microorganisms (GCM) 10K type strain sequencing project: providing services to taxonomists for standard genome sequencing and annotation.</title>
        <authorList>
            <consortium name="The Broad Institute Genomics Platform"/>
            <consortium name="The Broad Institute Genome Sequencing Center for Infectious Disease"/>
            <person name="Wu L."/>
            <person name="Ma J."/>
        </authorList>
    </citation>
    <scope>NUCLEOTIDE SEQUENCE [LARGE SCALE GENOMIC DNA]</scope>
    <source>
        <strain evidence="18">JCM 17250</strain>
    </source>
</reference>
<keyword evidence="7 13" id="KW-0067">ATP-binding</keyword>
<protein>
    <recommendedName>
        <fullName evidence="13">ATP-dependent helicase/nuclease subunit A</fullName>
        <ecNumber evidence="13">3.1.-.-</ecNumber>
        <ecNumber evidence="13">5.6.2.4</ecNumber>
    </recommendedName>
    <alternativeName>
        <fullName evidence="13">ATP-dependent helicase/nuclease AddA</fullName>
    </alternativeName>
    <alternativeName>
        <fullName evidence="13">DNA 3'-5' helicase AddA</fullName>
    </alternativeName>
</protein>
<evidence type="ECO:0000256" key="5">
    <source>
        <dbReference type="ARBA" id="ARBA00022806"/>
    </source>
</evidence>
<dbReference type="HAMAP" id="MF_01451">
    <property type="entry name" value="AddA"/>
    <property type="match status" value="1"/>
</dbReference>
<evidence type="ECO:0000256" key="10">
    <source>
        <dbReference type="ARBA" id="ARBA00023235"/>
    </source>
</evidence>
<dbReference type="PANTHER" id="PTHR11070">
    <property type="entry name" value="UVRD / RECB / PCRA DNA HELICASE FAMILY MEMBER"/>
    <property type="match status" value="1"/>
</dbReference>
<dbReference type="InterPro" id="IPR014017">
    <property type="entry name" value="DNA_helicase_UvrD-like_C"/>
</dbReference>
<comment type="function">
    <text evidence="13">The heterodimer acts as both an ATP-dependent DNA helicase and an ATP-dependent, dual-direction single-stranded exonuclease. Recognizes the chi site generating a DNA molecule suitable for the initiation of homologous recombination. The AddA nuclease domain is required for chi fragment generation; this subunit has the helicase and 3' -&gt; 5' nuclease activities.</text>
</comment>
<dbReference type="EC" id="5.6.2.4" evidence="13"/>
<proteinExistence type="inferred from homology"/>
<dbReference type="Pfam" id="PF12705">
    <property type="entry name" value="PDDEXK_1"/>
    <property type="match status" value="1"/>
</dbReference>
<keyword evidence="10 13" id="KW-0413">Isomerase</keyword>
<comment type="similarity">
    <text evidence="13">Belongs to the helicase family. AddA subfamily.</text>
</comment>
<evidence type="ECO:0000256" key="12">
    <source>
        <dbReference type="ARBA" id="ARBA00048988"/>
    </source>
</evidence>
<dbReference type="GO" id="GO:0004386">
    <property type="term" value="F:helicase activity"/>
    <property type="evidence" value="ECO:0007669"/>
    <property type="project" value="UniProtKB-KW"/>
</dbReference>
<keyword evidence="18" id="KW-1185">Reference proteome</keyword>
<sequence length="1239" mass="143988">MVKWTKEQTDAIYQSGQDILVAAAAGSGKTAVLVERIIQKVLNEADPIHIDQLLVATFTNAAAQEMRNRVAAALERALEENPESAHLKQQLTLLQQASISTLHSFCLDLVKRYSYLIDIDPGFRIADTIEADLLRQDVIEALFEDWYGKSFEEQEAFFELIDRFSSDRSDQEVELLILKLYEFAMQNPWPDQWLDQIAEQYNVAEDVAEDQLDWLLVLKQDVRDQLEQSRVDLEQALDLTRESDGPYHYAEALDSDLLLVQELKGQLELGWEQVKEGFQQLSFKALSRKKVDCDLAKRERVKTLRDRSKKRLNDLAKQLFTRDLSAHVTDIRALYPTIKQLVILVKDFKQRYTEIKKDQGLVDFSDLEHYALQVLRDPSSEADAIFPSSVALELRDKYEEVLVDEYQDTNMVQETIIKLVARENPGNLFMVGDVKQSIYRFRHAEPSLFIEKYKRFAKPEATGKRIDLAKNFRSREQVLTATNYIFRQILDEEVGEISYDEDAELIYGNLSYNDATQEDVEAELVIIDRETQESTDPEAEDDVPIDLAKAEIEARAYAKRIKQWIGTDGSEPRLIFDKDTGMSRPAQYRDIVILFRSMTWAPTVMEELKKQGIPVYAELTTGYLEAIEIQVMLNVLKVIDNAKQDIPLASVLKSPIVGINEEELTQVRLANQRVSYYEALVEFLPTIADQQLKTKLTQFIERLTSWRALARRGSLSDLVWQIYRETGYYDFVAGMPGGRQRQANLRALYDRARGYEQTSFRGLFRFLRMIERMEERGEDLGAARALGEQEDVVRITTIHKSKGLEFPIVILGAMDKAFNQQDLRQRYLLHKDFGFGSRYIDPEKRIMYPTLLYYAIRQYMKRELWAEEMRVLYVALTRAKEKLVMIGTVNSFEKKQANWLETVEHQDWTLPSATRLQMASYMDWVGSSVIRHHQAEELRDDQQAVKIKEDVFNDQSVWKISLEHARHYQTVSEEKQIEIVDLKDKINAGQPVDGVDPKQDARVADRLSFSYRYLQATEHRAKQSVTEIKRQQEQLDENAATDMIRTFQPQIAERPTFMQKEQKLSRTEIGTAMHTVMQHISFEQEWDQDKLDEFVQQLVVKEILTDQQSKVIDLAAIEQFFASEAYQVIKRAKQIDREVPFSAMIPASQVYQGWQAEHEEEIFLQGIIDLLIETDDGWTIIDYKTDWVNSVVDDREINRLKKSYQTQIKLYKQAIEMILQVEINQAYLYFFNQSLLIKL</sequence>
<dbReference type="Pfam" id="PF13361">
    <property type="entry name" value="UvrD_C"/>
    <property type="match status" value="1"/>
</dbReference>
<dbReference type="NCBIfam" id="TIGR02785">
    <property type="entry name" value="addA_Gpos"/>
    <property type="match status" value="1"/>
</dbReference>
<keyword evidence="4 13" id="KW-0378">Hydrolase</keyword>
<dbReference type="SUPFAM" id="SSF52540">
    <property type="entry name" value="P-loop containing nucleoside triphosphate hydrolases"/>
    <property type="match status" value="1"/>
</dbReference>
<feature type="domain" description="UvrD-like helicase C-terminal" evidence="16">
    <location>
        <begin position="503"/>
        <end position="803"/>
    </location>
</feature>
<comment type="catalytic activity">
    <reaction evidence="12 13">
        <text>ATP + H2O = ADP + phosphate + H(+)</text>
        <dbReference type="Rhea" id="RHEA:13065"/>
        <dbReference type="ChEBI" id="CHEBI:15377"/>
        <dbReference type="ChEBI" id="CHEBI:15378"/>
        <dbReference type="ChEBI" id="CHEBI:30616"/>
        <dbReference type="ChEBI" id="CHEBI:43474"/>
        <dbReference type="ChEBI" id="CHEBI:456216"/>
        <dbReference type="EC" id="5.6.2.4"/>
    </reaction>
</comment>
<comment type="catalytic activity">
    <reaction evidence="11 13">
        <text>Couples ATP hydrolysis with the unwinding of duplex DNA by translocating in the 3'-5' direction.</text>
        <dbReference type="EC" id="5.6.2.4"/>
    </reaction>
</comment>
<gene>
    <name evidence="13 17" type="primary">addA</name>
    <name evidence="17" type="ORF">GCM10022410_12250</name>
</gene>
<evidence type="ECO:0000256" key="1">
    <source>
        <dbReference type="ARBA" id="ARBA00022722"/>
    </source>
</evidence>
<evidence type="ECO:0000313" key="17">
    <source>
        <dbReference type="EMBL" id="GAA4067738.1"/>
    </source>
</evidence>
<keyword evidence="8 13" id="KW-0238">DNA-binding</keyword>
<dbReference type="CDD" id="cd17932">
    <property type="entry name" value="DEXQc_UvrD"/>
    <property type="match status" value="1"/>
</dbReference>
<dbReference type="PROSITE" id="PS51198">
    <property type="entry name" value="UVRD_HELICASE_ATP_BIND"/>
    <property type="match status" value="1"/>
</dbReference>
<evidence type="ECO:0000256" key="8">
    <source>
        <dbReference type="ARBA" id="ARBA00023125"/>
    </source>
</evidence>
<evidence type="ECO:0000256" key="7">
    <source>
        <dbReference type="ARBA" id="ARBA00022840"/>
    </source>
</evidence>
<dbReference type="InterPro" id="IPR011335">
    <property type="entry name" value="Restrct_endonuc-II-like"/>
</dbReference>
<evidence type="ECO:0000256" key="2">
    <source>
        <dbReference type="ARBA" id="ARBA00022741"/>
    </source>
</evidence>
<dbReference type="Gene3D" id="3.90.320.10">
    <property type="match status" value="1"/>
</dbReference>
<keyword evidence="3 13" id="KW-0227">DNA damage</keyword>
<dbReference type="PANTHER" id="PTHR11070:SF48">
    <property type="entry name" value="ATP-DEPENDENT HELICASE_NUCLEASE SUBUNIT A"/>
    <property type="match status" value="1"/>
</dbReference>
<evidence type="ECO:0000256" key="11">
    <source>
        <dbReference type="ARBA" id="ARBA00034617"/>
    </source>
</evidence>
<evidence type="ECO:0000256" key="9">
    <source>
        <dbReference type="ARBA" id="ARBA00023204"/>
    </source>
</evidence>
<feature type="domain" description="UvrD-like helicase ATP-binding" evidence="15">
    <location>
        <begin position="2"/>
        <end position="475"/>
    </location>
</feature>
<keyword evidence="9 13" id="KW-0234">DNA repair</keyword>
<keyword evidence="2 13" id="KW-0547">Nucleotide-binding</keyword>
<comment type="subunit">
    <text evidence="13">Heterodimer of AddA and AddB/RexB.</text>
</comment>
<evidence type="ECO:0000313" key="18">
    <source>
        <dbReference type="Proteomes" id="UP001501734"/>
    </source>
</evidence>
<dbReference type="RefSeq" id="WP_344911373.1">
    <property type="nucleotide sequence ID" value="NZ_BAABDL010000067.1"/>
</dbReference>
<dbReference type="Pfam" id="PF00580">
    <property type="entry name" value="UvrD-helicase"/>
    <property type="match status" value="1"/>
</dbReference>
<keyword evidence="6 13" id="KW-0269">Exonuclease</keyword>
<dbReference type="InterPro" id="IPR014152">
    <property type="entry name" value="AddA"/>
</dbReference>
<organism evidence="17 18">
    <name type="scientific">Amphibacillus indicireducens</name>
    <dbReference type="NCBI Taxonomy" id="1076330"/>
    <lineage>
        <taxon>Bacteria</taxon>
        <taxon>Bacillati</taxon>
        <taxon>Bacillota</taxon>
        <taxon>Bacilli</taxon>
        <taxon>Bacillales</taxon>
        <taxon>Bacillaceae</taxon>
        <taxon>Amphibacillus</taxon>
    </lineage>
</organism>
<name>A0ABP7VI61_9BACI</name>
<dbReference type="SUPFAM" id="SSF52980">
    <property type="entry name" value="Restriction endonuclease-like"/>
    <property type="match status" value="1"/>
</dbReference>
<keyword evidence="5 13" id="KW-0347">Helicase</keyword>
<evidence type="ECO:0000256" key="13">
    <source>
        <dbReference type="HAMAP-Rule" id="MF_01451"/>
    </source>
</evidence>
<dbReference type="EMBL" id="BAABDL010000067">
    <property type="protein sequence ID" value="GAA4067738.1"/>
    <property type="molecule type" value="Genomic_DNA"/>
</dbReference>
<comment type="cofactor">
    <cofactor evidence="13">
        <name>Mg(2+)</name>
        <dbReference type="ChEBI" id="CHEBI:18420"/>
    </cofactor>
</comment>
<dbReference type="Gene3D" id="3.40.50.300">
    <property type="entry name" value="P-loop containing nucleotide triphosphate hydrolases"/>
    <property type="match status" value="4"/>
</dbReference>
<feature type="binding site" evidence="14">
    <location>
        <begin position="23"/>
        <end position="30"/>
    </location>
    <ligand>
        <name>ATP</name>
        <dbReference type="ChEBI" id="CHEBI:30616"/>
    </ligand>
</feature>
<evidence type="ECO:0000256" key="4">
    <source>
        <dbReference type="ARBA" id="ARBA00022801"/>
    </source>
</evidence>
<keyword evidence="1 13" id="KW-0540">Nuclease</keyword>
<evidence type="ECO:0000256" key="3">
    <source>
        <dbReference type="ARBA" id="ARBA00022763"/>
    </source>
</evidence>